<sequence length="199" mass="22381">MVGVPNKRLRYFLLARRKRADKQAEDGEQEGLYSERGVVQTEWPLHWPSEECGHSGDEAVAVDPISTFLDSEVDPSTAVPEKWIRKTFKFNFDVVSPHSTRSTTFTKAYGSHHIYGSGSLFVPNDIAGAPAAEPHYINDADELLSLHPRFFSPTEVARLHSFPESLSFPDNVSAAQWYRLLGNSLNCKLVGELMKKLFQ</sequence>
<dbReference type="STRING" id="765915.A0A1Y2HCR0"/>
<dbReference type="GO" id="GO:0032259">
    <property type="term" value="P:methylation"/>
    <property type="evidence" value="ECO:0007669"/>
    <property type="project" value="UniProtKB-KW"/>
</dbReference>
<dbReference type="AlphaFoldDB" id="A0A1Y2HCR0"/>
<evidence type="ECO:0000256" key="1">
    <source>
        <dbReference type="ARBA" id="ARBA00022603"/>
    </source>
</evidence>
<organism evidence="4 5">
    <name type="scientific">Catenaria anguillulae PL171</name>
    <dbReference type="NCBI Taxonomy" id="765915"/>
    <lineage>
        <taxon>Eukaryota</taxon>
        <taxon>Fungi</taxon>
        <taxon>Fungi incertae sedis</taxon>
        <taxon>Blastocladiomycota</taxon>
        <taxon>Blastocladiomycetes</taxon>
        <taxon>Blastocladiales</taxon>
        <taxon>Catenariaceae</taxon>
        <taxon>Catenaria</taxon>
    </lineage>
</organism>
<dbReference type="GO" id="GO:0008168">
    <property type="term" value="F:methyltransferase activity"/>
    <property type="evidence" value="ECO:0007669"/>
    <property type="project" value="UniProtKB-KW"/>
</dbReference>
<name>A0A1Y2HCR0_9FUNG</name>
<evidence type="ECO:0000313" key="5">
    <source>
        <dbReference type="Proteomes" id="UP000193411"/>
    </source>
</evidence>
<dbReference type="Proteomes" id="UP000193411">
    <property type="component" value="Unassembled WGS sequence"/>
</dbReference>
<evidence type="ECO:0000313" key="4">
    <source>
        <dbReference type="EMBL" id="ORZ32305.1"/>
    </source>
</evidence>
<dbReference type="OrthoDB" id="414133at2759"/>
<keyword evidence="5" id="KW-1185">Reference proteome</keyword>
<keyword evidence="2 4" id="KW-0808">Transferase</keyword>
<keyword evidence="3" id="KW-0949">S-adenosyl-L-methionine</keyword>
<gene>
    <name evidence="4" type="ORF">BCR44DRAFT_54931</name>
</gene>
<accession>A0A1Y2HCR0</accession>
<dbReference type="GO" id="GO:0005634">
    <property type="term" value="C:nucleus"/>
    <property type="evidence" value="ECO:0007669"/>
    <property type="project" value="TreeGrafter"/>
</dbReference>
<dbReference type="Gene3D" id="3.90.120.10">
    <property type="entry name" value="DNA Methylase, subunit A, domain 2"/>
    <property type="match status" value="1"/>
</dbReference>
<dbReference type="SUPFAM" id="SSF53335">
    <property type="entry name" value="S-adenosyl-L-methionine-dependent methyltransferases"/>
    <property type="match status" value="1"/>
</dbReference>
<dbReference type="InterPro" id="IPR050750">
    <property type="entry name" value="C5-MTase"/>
</dbReference>
<dbReference type="InterPro" id="IPR029063">
    <property type="entry name" value="SAM-dependent_MTases_sf"/>
</dbReference>
<proteinExistence type="predicted"/>
<protein>
    <submittedName>
        <fullName evidence="4">S-adenosyl-L-methionine-dependent methyltransferase</fullName>
    </submittedName>
</protein>
<dbReference type="Pfam" id="PF00145">
    <property type="entry name" value="DNA_methylase"/>
    <property type="match status" value="1"/>
</dbReference>
<keyword evidence="1 4" id="KW-0489">Methyltransferase</keyword>
<reference evidence="4 5" key="1">
    <citation type="submission" date="2016-07" db="EMBL/GenBank/DDBJ databases">
        <title>Pervasive Adenine N6-methylation of Active Genes in Fungi.</title>
        <authorList>
            <consortium name="DOE Joint Genome Institute"/>
            <person name="Mondo S.J."/>
            <person name="Dannebaum R.O."/>
            <person name="Kuo R.C."/>
            <person name="Labutti K."/>
            <person name="Haridas S."/>
            <person name="Kuo A."/>
            <person name="Salamov A."/>
            <person name="Ahrendt S.R."/>
            <person name="Lipzen A."/>
            <person name="Sullivan W."/>
            <person name="Andreopoulos W.B."/>
            <person name="Clum A."/>
            <person name="Lindquist E."/>
            <person name="Daum C."/>
            <person name="Ramamoorthy G.K."/>
            <person name="Gryganskyi A."/>
            <person name="Culley D."/>
            <person name="Magnuson J.K."/>
            <person name="James T.Y."/>
            <person name="O'Malley M.A."/>
            <person name="Stajich J.E."/>
            <person name="Spatafora J.W."/>
            <person name="Visel A."/>
            <person name="Grigoriev I.V."/>
        </authorList>
    </citation>
    <scope>NUCLEOTIDE SEQUENCE [LARGE SCALE GENOMIC DNA]</scope>
    <source>
        <strain evidence="4 5">PL171</strain>
    </source>
</reference>
<evidence type="ECO:0000256" key="3">
    <source>
        <dbReference type="ARBA" id="ARBA00022691"/>
    </source>
</evidence>
<comment type="caution">
    <text evidence="4">The sequence shown here is derived from an EMBL/GenBank/DDBJ whole genome shotgun (WGS) entry which is preliminary data.</text>
</comment>
<dbReference type="EMBL" id="MCFL01000048">
    <property type="protein sequence ID" value="ORZ32305.1"/>
    <property type="molecule type" value="Genomic_DNA"/>
</dbReference>
<dbReference type="PANTHER" id="PTHR46098:SF1">
    <property type="entry name" value="TRNA (CYTOSINE(38)-C(5))-METHYLTRANSFERASE"/>
    <property type="match status" value="1"/>
</dbReference>
<dbReference type="InterPro" id="IPR001525">
    <property type="entry name" value="C5_MeTfrase"/>
</dbReference>
<evidence type="ECO:0000256" key="2">
    <source>
        <dbReference type="ARBA" id="ARBA00022679"/>
    </source>
</evidence>
<dbReference type="PANTHER" id="PTHR46098">
    <property type="entry name" value="TRNA (CYTOSINE(38)-C(5))-METHYLTRANSFERASE"/>
    <property type="match status" value="1"/>
</dbReference>